<evidence type="ECO:0000313" key="3">
    <source>
        <dbReference type="Proteomes" id="UP000541735"/>
    </source>
</evidence>
<protein>
    <recommendedName>
        <fullName evidence="4">DUF4352 domain-containing protein</fullName>
    </recommendedName>
</protein>
<organism evidence="2 3">
    <name type="scientific">Listeria booriae</name>
    <dbReference type="NCBI Taxonomy" id="1552123"/>
    <lineage>
        <taxon>Bacteria</taxon>
        <taxon>Bacillati</taxon>
        <taxon>Bacillota</taxon>
        <taxon>Bacilli</taxon>
        <taxon>Bacillales</taxon>
        <taxon>Listeriaceae</taxon>
        <taxon>Listeria</taxon>
    </lineage>
</organism>
<evidence type="ECO:0000256" key="1">
    <source>
        <dbReference type="SAM" id="SignalP"/>
    </source>
</evidence>
<gene>
    <name evidence="2" type="ORF">HCB27_00075</name>
</gene>
<reference evidence="2 3" key="1">
    <citation type="submission" date="2020-03" db="EMBL/GenBank/DDBJ databases">
        <title>Soil Listeria distribution.</title>
        <authorList>
            <person name="Liao J."/>
            <person name="Wiedmann M."/>
        </authorList>
    </citation>
    <scope>NUCLEOTIDE SEQUENCE [LARGE SCALE GENOMIC DNA]</scope>
    <source>
        <strain evidence="2 3">FSL L7-0259</strain>
    </source>
</reference>
<dbReference type="Proteomes" id="UP000541735">
    <property type="component" value="Unassembled WGS sequence"/>
</dbReference>
<proteinExistence type="predicted"/>
<feature type="signal peptide" evidence="1">
    <location>
        <begin position="1"/>
        <end position="22"/>
    </location>
</feature>
<dbReference type="AlphaFoldDB" id="A0A7X0Z3A3"/>
<keyword evidence="1" id="KW-0732">Signal</keyword>
<dbReference type="PROSITE" id="PS51257">
    <property type="entry name" value="PROKAR_LIPOPROTEIN"/>
    <property type="match status" value="1"/>
</dbReference>
<dbReference type="RefSeq" id="WP_185548061.1">
    <property type="nucleotide sequence ID" value="NZ_JAARYD010000001.1"/>
</dbReference>
<feature type="chain" id="PRO_5031138431" description="DUF4352 domain-containing protein" evidence="1">
    <location>
        <begin position="23"/>
        <end position="192"/>
    </location>
</feature>
<evidence type="ECO:0008006" key="4">
    <source>
        <dbReference type="Google" id="ProtNLM"/>
    </source>
</evidence>
<comment type="caution">
    <text evidence="2">The sequence shown here is derived from an EMBL/GenBank/DDBJ whole genome shotgun (WGS) entry which is preliminary data.</text>
</comment>
<sequence>MKKVLLLSSAVLVLGTTLVACGADEKASGEKTTAKSAQTTTAKEKDQRQYYVQTWSEDWRGLQSKIKHVTSVKLSDTTKTSMKITAEGVIGVKIHVENTSDKDVYSFFNKAILVADGKEYKISANDSINGTVLKLGKGQEKDVLLNFHIPKMSKFDQFDNVTLKWTTSDQSDINKVNDTNSKKRLANLPLKK</sequence>
<accession>A0A7X0Z3A3</accession>
<name>A0A7X0Z3A3_9LIST</name>
<evidence type="ECO:0000313" key="2">
    <source>
        <dbReference type="EMBL" id="MBC2174992.1"/>
    </source>
</evidence>
<dbReference type="EMBL" id="JAARYD010000001">
    <property type="protein sequence ID" value="MBC2174992.1"/>
    <property type="molecule type" value="Genomic_DNA"/>
</dbReference>